<sequence>MGINAIFDSRNWVAVPFHFWSVVFFVFGSMVGSFLNVCIHRMPIGESIVRPPSHCPHCKYSIPWFLNIPLVTWLYLSGKCANCGAPISIRYFLVELLTGLVFLSCWLFYGSQSAMLALVYCLFLAGLIAATFIDFEHFIIPDEITIGGIAVGIFCSFIVPAMHHTKSIPDSMKQSFVGALVGGGLIYGILRLGKLAFGRQKLELQADTKILFTETSIILPGQELLYEDLFYRDSDVIKLVAAKVELTDRCYRDVNVRLTPVKLQIGEDVLATNDVPYLEVVTNEVVLPREAMGLGDVKFMAAIGAFLGWQAVIFSLVVSSILGSIVGVSLIAFKKQAWSSRLPYGPYIALAAAIWLFGGMHFVQWWVARYLH</sequence>
<feature type="transmembrane region" description="Helical" evidence="7">
    <location>
        <begin position="344"/>
        <end position="367"/>
    </location>
</feature>
<dbReference type="Pfam" id="PF01478">
    <property type="entry name" value="Peptidase_A24"/>
    <property type="match status" value="2"/>
</dbReference>
<evidence type="ECO:0000313" key="11">
    <source>
        <dbReference type="Proteomes" id="UP000003688"/>
    </source>
</evidence>
<organism evidence="10 11">
    <name type="scientific">Pedosphaera parvula (strain Ellin514)</name>
    <dbReference type="NCBI Taxonomy" id="320771"/>
    <lineage>
        <taxon>Bacteria</taxon>
        <taxon>Pseudomonadati</taxon>
        <taxon>Verrucomicrobiota</taxon>
        <taxon>Pedosphaerae</taxon>
        <taxon>Pedosphaerales</taxon>
        <taxon>Pedosphaeraceae</taxon>
        <taxon>Pedosphaera</taxon>
    </lineage>
</organism>
<dbReference type="RefSeq" id="WP_007414811.1">
    <property type="nucleotide sequence ID" value="NZ_ABOX02000011.1"/>
</dbReference>
<proteinExistence type="inferred from homology"/>
<keyword evidence="3" id="KW-1003">Cell membrane</keyword>
<comment type="similarity">
    <text evidence="2">Belongs to the peptidase A24 family.</text>
</comment>
<evidence type="ECO:0000259" key="8">
    <source>
        <dbReference type="Pfam" id="PF01478"/>
    </source>
</evidence>
<keyword evidence="5 7" id="KW-1133">Transmembrane helix</keyword>
<keyword evidence="11" id="KW-1185">Reference proteome</keyword>
<dbReference type="PANTHER" id="PTHR30487:SF0">
    <property type="entry name" value="PREPILIN LEADER PEPTIDASE_N-METHYLTRANSFERASE-RELATED"/>
    <property type="match status" value="1"/>
</dbReference>
<dbReference type="GO" id="GO:0005886">
    <property type="term" value="C:plasma membrane"/>
    <property type="evidence" value="ECO:0007669"/>
    <property type="project" value="UniProtKB-SubCell"/>
</dbReference>
<dbReference type="OrthoDB" id="9789291at2"/>
<comment type="caution">
    <text evidence="10">The sequence shown here is derived from an EMBL/GenBank/DDBJ whole genome shotgun (WGS) entry which is preliminary data.</text>
</comment>
<feature type="transmembrane region" description="Helical" evidence="7">
    <location>
        <begin position="116"/>
        <end position="133"/>
    </location>
</feature>
<feature type="domain" description="Prepilin type IV endopeptidase peptidase" evidence="8">
    <location>
        <begin position="287"/>
        <end position="328"/>
    </location>
</feature>
<dbReference type="AlphaFoldDB" id="B9XG65"/>
<feature type="transmembrane region" description="Helical" evidence="7">
    <location>
        <begin position="60"/>
        <end position="76"/>
    </location>
</feature>
<feature type="transmembrane region" description="Helical" evidence="7">
    <location>
        <begin position="17"/>
        <end position="39"/>
    </location>
</feature>
<dbReference type="InterPro" id="IPR050882">
    <property type="entry name" value="Prepilin_peptidase/N-MTase"/>
</dbReference>
<reference evidence="10 11" key="1">
    <citation type="journal article" date="2011" name="J. Bacteriol.">
        <title>Genome sequence of 'Pedosphaera parvula' Ellin514, an aerobic Verrucomicrobial isolate from pasture soil.</title>
        <authorList>
            <person name="Kant R."/>
            <person name="van Passel M.W."/>
            <person name="Sangwan P."/>
            <person name="Palva A."/>
            <person name="Lucas S."/>
            <person name="Copeland A."/>
            <person name="Lapidus A."/>
            <person name="Glavina Del Rio T."/>
            <person name="Dalin E."/>
            <person name="Tice H."/>
            <person name="Bruce D."/>
            <person name="Goodwin L."/>
            <person name="Pitluck S."/>
            <person name="Chertkov O."/>
            <person name="Larimer F.W."/>
            <person name="Land M.L."/>
            <person name="Hauser L."/>
            <person name="Brettin T.S."/>
            <person name="Detter J.C."/>
            <person name="Han S."/>
            <person name="de Vos W.M."/>
            <person name="Janssen P.H."/>
            <person name="Smidt H."/>
        </authorList>
    </citation>
    <scope>NUCLEOTIDE SEQUENCE [LARGE SCALE GENOMIC DNA]</scope>
    <source>
        <strain evidence="10 11">Ellin514</strain>
    </source>
</reference>
<feature type="transmembrane region" description="Helical" evidence="7">
    <location>
        <begin position="175"/>
        <end position="193"/>
    </location>
</feature>
<evidence type="ECO:0000256" key="2">
    <source>
        <dbReference type="ARBA" id="ARBA00005801"/>
    </source>
</evidence>
<feature type="transmembrane region" description="Helical" evidence="7">
    <location>
        <begin position="299"/>
        <end position="332"/>
    </location>
</feature>
<protein>
    <submittedName>
        <fullName evidence="10">Peptidase A24A domain protein</fullName>
    </submittedName>
</protein>
<feature type="transmembrane region" description="Helical" evidence="7">
    <location>
        <begin position="145"/>
        <end position="163"/>
    </location>
</feature>
<evidence type="ECO:0000256" key="4">
    <source>
        <dbReference type="ARBA" id="ARBA00022692"/>
    </source>
</evidence>
<feature type="domain" description="Prepilin type IV endopeptidase peptidase" evidence="8">
    <location>
        <begin position="121"/>
        <end position="198"/>
    </location>
</feature>
<evidence type="ECO:0000256" key="6">
    <source>
        <dbReference type="ARBA" id="ARBA00023136"/>
    </source>
</evidence>
<comment type="subcellular location">
    <subcellularLocation>
        <location evidence="1">Cell membrane</location>
        <topology evidence="1">Multi-pass membrane protein</topology>
    </subcellularLocation>
</comment>
<dbReference type="Pfam" id="PF06750">
    <property type="entry name" value="A24_N_bact"/>
    <property type="match status" value="1"/>
</dbReference>
<gene>
    <name evidence="10" type="ORF">Cflav_PD3944</name>
</gene>
<evidence type="ECO:0000256" key="1">
    <source>
        <dbReference type="ARBA" id="ARBA00004651"/>
    </source>
</evidence>
<keyword evidence="4 7" id="KW-0812">Transmembrane</keyword>
<dbReference type="GO" id="GO:0004190">
    <property type="term" value="F:aspartic-type endopeptidase activity"/>
    <property type="evidence" value="ECO:0007669"/>
    <property type="project" value="InterPro"/>
</dbReference>
<name>B9XG65_PEDPL</name>
<feature type="transmembrane region" description="Helical" evidence="7">
    <location>
        <begin position="88"/>
        <end position="109"/>
    </location>
</feature>
<dbReference type="Gene3D" id="1.20.120.1220">
    <property type="match status" value="2"/>
</dbReference>
<keyword evidence="6 7" id="KW-0472">Membrane</keyword>
<evidence type="ECO:0000313" key="10">
    <source>
        <dbReference type="EMBL" id="EEF61227.1"/>
    </source>
</evidence>
<evidence type="ECO:0000256" key="7">
    <source>
        <dbReference type="SAM" id="Phobius"/>
    </source>
</evidence>
<evidence type="ECO:0000256" key="3">
    <source>
        <dbReference type="ARBA" id="ARBA00022475"/>
    </source>
</evidence>
<accession>B9XG65</accession>
<dbReference type="InterPro" id="IPR010627">
    <property type="entry name" value="Prepilin_pept_A24_N"/>
</dbReference>
<dbReference type="PANTHER" id="PTHR30487">
    <property type="entry name" value="TYPE 4 PREPILIN-LIKE PROTEINS LEADER PEPTIDE-PROCESSING ENZYME"/>
    <property type="match status" value="1"/>
</dbReference>
<dbReference type="InterPro" id="IPR000045">
    <property type="entry name" value="Prepilin_IV_endopep_pep"/>
</dbReference>
<dbReference type="STRING" id="320771.Cflav_PD3944"/>
<dbReference type="GO" id="GO:0006465">
    <property type="term" value="P:signal peptide processing"/>
    <property type="evidence" value="ECO:0007669"/>
    <property type="project" value="TreeGrafter"/>
</dbReference>
<evidence type="ECO:0000259" key="9">
    <source>
        <dbReference type="Pfam" id="PF06750"/>
    </source>
</evidence>
<dbReference type="EMBL" id="ABOX02000011">
    <property type="protein sequence ID" value="EEF61227.1"/>
    <property type="molecule type" value="Genomic_DNA"/>
</dbReference>
<feature type="domain" description="Prepilin peptidase A24 N-terminal" evidence="9">
    <location>
        <begin position="26"/>
        <end position="107"/>
    </location>
</feature>
<dbReference type="Proteomes" id="UP000003688">
    <property type="component" value="Unassembled WGS sequence"/>
</dbReference>
<evidence type="ECO:0000256" key="5">
    <source>
        <dbReference type="ARBA" id="ARBA00022989"/>
    </source>
</evidence>